<dbReference type="InterPro" id="IPR001789">
    <property type="entry name" value="Sig_transdc_resp-reg_receiver"/>
</dbReference>
<evidence type="ECO:0000256" key="7">
    <source>
        <dbReference type="PROSITE-ProRule" id="PRU01091"/>
    </source>
</evidence>
<gene>
    <name evidence="10" type="ORF">A9C11_13805</name>
</gene>
<feature type="domain" description="Response regulatory" evidence="8">
    <location>
        <begin position="2"/>
        <end position="116"/>
    </location>
</feature>
<dbReference type="GO" id="GO:0000976">
    <property type="term" value="F:transcription cis-regulatory region binding"/>
    <property type="evidence" value="ECO:0007669"/>
    <property type="project" value="TreeGrafter"/>
</dbReference>
<evidence type="ECO:0000256" key="5">
    <source>
        <dbReference type="ARBA" id="ARBA00023163"/>
    </source>
</evidence>
<dbReference type="PROSITE" id="PS50110">
    <property type="entry name" value="RESPONSE_REGULATORY"/>
    <property type="match status" value="1"/>
</dbReference>
<keyword evidence="2" id="KW-0902">Two-component regulatory system</keyword>
<dbReference type="CDD" id="cd19935">
    <property type="entry name" value="REC_OmpR_CusR-like"/>
    <property type="match status" value="1"/>
</dbReference>
<dbReference type="PANTHER" id="PTHR48111">
    <property type="entry name" value="REGULATOR OF RPOS"/>
    <property type="match status" value="1"/>
</dbReference>
<dbReference type="Gene3D" id="3.40.50.2300">
    <property type="match status" value="1"/>
</dbReference>
<organism evidence="10 11">
    <name type="scientific">Pseudomonas citronellolis</name>
    <dbReference type="NCBI Taxonomy" id="53408"/>
    <lineage>
        <taxon>Bacteria</taxon>
        <taxon>Pseudomonadati</taxon>
        <taxon>Pseudomonadota</taxon>
        <taxon>Gammaproteobacteria</taxon>
        <taxon>Pseudomonadales</taxon>
        <taxon>Pseudomonadaceae</taxon>
        <taxon>Pseudomonas</taxon>
    </lineage>
</organism>
<dbReference type="GO" id="GO:0032993">
    <property type="term" value="C:protein-DNA complex"/>
    <property type="evidence" value="ECO:0007669"/>
    <property type="project" value="TreeGrafter"/>
</dbReference>
<keyword evidence="4 7" id="KW-0238">DNA-binding</keyword>
<feature type="modified residue" description="4-aspartylphosphate" evidence="6">
    <location>
        <position position="51"/>
    </location>
</feature>
<dbReference type="Pfam" id="PF00486">
    <property type="entry name" value="Trans_reg_C"/>
    <property type="match status" value="1"/>
</dbReference>
<protein>
    <submittedName>
        <fullName evidence="10">DNA-binding response regulator</fullName>
    </submittedName>
</protein>
<keyword evidence="3" id="KW-0805">Transcription regulation</keyword>
<evidence type="ECO:0000256" key="6">
    <source>
        <dbReference type="PROSITE-ProRule" id="PRU00169"/>
    </source>
</evidence>
<name>A0A1A9KDA6_9PSED</name>
<evidence type="ECO:0000256" key="1">
    <source>
        <dbReference type="ARBA" id="ARBA00022553"/>
    </source>
</evidence>
<feature type="domain" description="OmpR/PhoB-type" evidence="9">
    <location>
        <begin position="125"/>
        <end position="223"/>
    </location>
</feature>
<dbReference type="PROSITE" id="PS51755">
    <property type="entry name" value="OMPR_PHOB"/>
    <property type="match status" value="1"/>
</dbReference>
<evidence type="ECO:0000313" key="11">
    <source>
        <dbReference type="Proteomes" id="UP000077748"/>
    </source>
</evidence>
<dbReference type="Pfam" id="PF00072">
    <property type="entry name" value="Response_reg"/>
    <property type="match status" value="1"/>
</dbReference>
<dbReference type="GO" id="GO:0000156">
    <property type="term" value="F:phosphorelay response regulator activity"/>
    <property type="evidence" value="ECO:0007669"/>
    <property type="project" value="TreeGrafter"/>
</dbReference>
<dbReference type="AlphaFoldDB" id="A0A1A9KDA6"/>
<sequence length="235" mass="26159">MRILVIEDDPQAAGYLVRGLRESGHIVDAAGDGVQGLDLALENLYDALVVDRRLPGLDGLELVRRLRAAGSDTPVLMLSALASTHHRVEGLQAGCDDYLAKPYAFVEVHARLAALLRRPGRRLLGARLQVGDLQLDCEGRVAQRQGRSIALQQREFLILEKLMRHADQVVTRGMLLESAWDYDFDPRDNVIDKHIHRLRQKVDQGFGHPLIHTVPGAGYMLSETPPEQAAPRRFS</sequence>
<reference evidence="10 11" key="1">
    <citation type="submission" date="2016-05" db="EMBL/GenBank/DDBJ databases">
        <title>Genome Sequence of Pseudomonas citronellolis Strain SJTE-3, an Estrogens and Persistent Organic Pollutants degradation strain.</title>
        <authorList>
            <person name="Liang R."/>
        </authorList>
    </citation>
    <scope>NUCLEOTIDE SEQUENCE [LARGE SCALE GENOMIC DNA]</scope>
    <source>
        <strain evidence="10 11">SJTE-3</strain>
    </source>
</reference>
<dbReference type="InterPro" id="IPR039420">
    <property type="entry name" value="WalR-like"/>
</dbReference>
<dbReference type="RefSeq" id="WP_064582968.1">
    <property type="nucleotide sequence ID" value="NZ_CP015878.1"/>
</dbReference>
<evidence type="ECO:0000256" key="2">
    <source>
        <dbReference type="ARBA" id="ARBA00023012"/>
    </source>
</evidence>
<evidence type="ECO:0000256" key="3">
    <source>
        <dbReference type="ARBA" id="ARBA00023015"/>
    </source>
</evidence>
<dbReference type="Proteomes" id="UP000077748">
    <property type="component" value="Chromosome"/>
</dbReference>
<keyword evidence="5" id="KW-0804">Transcription</keyword>
<evidence type="ECO:0000256" key="4">
    <source>
        <dbReference type="ARBA" id="ARBA00023125"/>
    </source>
</evidence>
<dbReference type="GO" id="GO:0005829">
    <property type="term" value="C:cytosol"/>
    <property type="evidence" value="ECO:0007669"/>
    <property type="project" value="TreeGrafter"/>
</dbReference>
<dbReference type="InterPro" id="IPR036388">
    <property type="entry name" value="WH-like_DNA-bd_sf"/>
</dbReference>
<dbReference type="SUPFAM" id="SSF52172">
    <property type="entry name" value="CheY-like"/>
    <property type="match status" value="1"/>
</dbReference>
<dbReference type="EMBL" id="CP015878">
    <property type="protein sequence ID" value="ANI14993.1"/>
    <property type="molecule type" value="Genomic_DNA"/>
</dbReference>
<proteinExistence type="predicted"/>
<evidence type="ECO:0000313" key="10">
    <source>
        <dbReference type="EMBL" id="ANI14993.1"/>
    </source>
</evidence>
<evidence type="ECO:0000259" key="8">
    <source>
        <dbReference type="PROSITE" id="PS50110"/>
    </source>
</evidence>
<dbReference type="SMART" id="SM00862">
    <property type="entry name" value="Trans_reg_C"/>
    <property type="match status" value="1"/>
</dbReference>
<feature type="DNA-binding region" description="OmpR/PhoB-type" evidence="7">
    <location>
        <begin position="125"/>
        <end position="223"/>
    </location>
</feature>
<accession>A0A1A9KDA6</accession>
<dbReference type="InterPro" id="IPR011006">
    <property type="entry name" value="CheY-like_superfamily"/>
</dbReference>
<dbReference type="Gene3D" id="1.10.10.10">
    <property type="entry name" value="Winged helix-like DNA-binding domain superfamily/Winged helix DNA-binding domain"/>
    <property type="match status" value="1"/>
</dbReference>
<evidence type="ECO:0000259" key="9">
    <source>
        <dbReference type="PROSITE" id="PS51755"/>
    </source>
</evidence>
<dbReference type="SMART" id="SM00448">
    <property type="entry name" value="REC"/>
    <property type="match status" value="1"/>
</dbReference>
<dbReference type="GO" id="GO:0006355">
    <property type="term" value="P:regulation of DNA-templated transcription"/>
    <property type="evidence" value="ECO:0007669"/>
    <property type="project" value="InterPro"/>
</dbReference>
<keyword evidence="1 6" id="KW-0597">Phosphoprotein</keyword>
<dbReference type="PANTHER" id="PTHR48111:SF76">
    <property type="entry name" value="TWO-COMPONENT RESPONSE REGULATOR"/>
    <property type="match status" value="1"/>
</dbReference>
<dbReference type="InterPro" id="IPR001867">
    <property type="entry name" value="OmpR/PhoB-type_DNA-bd"/>
</dbReference>
<dbReference type="FunFam" id="1.10.10.10:FF:000005">
    <property type="entry name" value="Two-component system response regulator"/>
    <property type="match status" value="1"/>
</dbReference>
<dbReference type="CDD" id="cd00383">
    <property type="entry name" value="trans_reg_C"/>
    <property type="match status" value="1"/>
</dbReference>